<proteinExistence type="predicted"/>
<dbReference type="PANTHER" id="PTHR38797">
    <property type="entry name" value="NUCLEAR PORE COMPLEX PROTEIN NUP85-RELATED"/>
    <property type="match status" value="1"/>
</dbReference>
<reference evidence="1 2" key="1">
    <citation type="submission" date="2016-12" db="EMBL/GenBank/DDBJ databases">
        <title>The genomes of Aspergillus section Nigri reveals drivers in fungal speciation.</title>
        <authorList>
            <consortium name="DOE Joint Genome Institute"/>
            <person name="Vesth T.C."/>
            <person name="Nybo J."/>
            <person name="Theobald S."/>
            <person name="Brandl J."/>
            <person name="Frisvad J.C."/>
            <person name="Nielsen K.F."/>
            <person name="Lyhne E.K."/>
            <person name="Kogle M.E."/>
            <person name="Kuo A."/>
            <person name="Riley R."/>
            <person name="Clum A."/>
            <person name="Nolan M."/>
            <person name="Lipzen A."/>
            <person name="Salamov A."/>
            <person name="Henrissat B."/>
            <person name="Wiebenga A."/>
            <person name="De Vries R.P."/>
            <person name="Grigoriev I.V."/>
            <person name="Mortensen U.H."/>
            <person name="Andersen M.R."/>
            <person name="Baker S.E."/>
        </authorList>
    </citation>
    <scope>NUCLEOTIDE SEQUENCE [LARGE SCALE GENOMIC DNA]</scope>
    <source>
        <strain evidence="1 2">CBS 115572</strain>
    </source>
</reference>
<protein>
    <submittedName>
        <fullName evidence="1">Uncharacterized protein</fullName>
    </submittedName>
</protein>
<dbReference type="EMBL" id="MSFK01000002">
    <property type="protein sequence ID" value="PWY95903.1"/>
    <property type="molecule type" value="Genomic_DNA"/>
</dbReference>
<gene>
    <name evidence="1" type="ORF">BO94DRAFT_620264</name>
</gene>
<dbReference type="InterPro" id="IPR022085">
    <property type="entry name" value="OpdG"/>
</dbReference>
<evidence type="ECO:0000313" key="1">
    <source>
        <dbReference type="EMBL" id="PWY95903.1"/>
    </source>
</evidence>
<dbReference type="RefSeq" id="XP_025472664.1">
    <property type="nucleotide sequence ID" value="XM_025616920.1"/>
</dbReference>
<comment type="caution">
    <text evidence="1">The sequence shown here is derived from an EMBL/GenBank/DDBJ whole genome shotgun (WGS) entry which is preliminary data.</text>
</comment>
<dbReference type="InterPro" id="IPR053204">
    <property type="entry name" value="Oxopyrrolidines_Biosynth-assoc"/>
</dbReference>
<evidence type="ECO:0000313" key="2">
    <source>
        <dbReference type="Proteomes" id="UP000246702"/>
    </source>
</evidence>
<name>A0A317XBI4_9EURO</name>
<dbReference type="AlphaFoldDB" id="A0A317XBI4"/>
<sequence>MPSLELRLEDWDPYKYSIKDFADELSAKVFHILNDYLQPDTEMPLFSAVKSILDILPGAPLSDEIYVVGEIVLELAKQIPYHHPSQAKLARVMEGLTNSPKFTTGPYSSGQSMRGQRFRESIREAYNGPSAEYPQVWPNLMAFYAHISSMHVLGHDPTYAIWTMRGAFEERPVPWDPPFEGERDQRIIAAAQYILWDGLELFKEVVSPGTIEERPSWMPGLLCFSEHRLSLRRWHFWKKGFEKSREEGNGLSEECRKVAGKAAALMETIEEGLSF</sequence>
<keyword evidence="2" id="KW-1185">Reference proteome</keyword>
<dbReference type="GeneID" id="37119063"/>
<dbReference type="Pfam" id="PF12311">
    <property type="entry name" value="DUF3632"/>
    <property type="match status" value="1"/>
</dbReference>
<dbReference type="STRING" id="1450535.A0A317XBI4"/>
<dbReference type="OrthoDB" id="3350591at2759"/>
<dbReference type="Proteomes" id="UP000246702">
    <property type="component" value="Unassembled WGS sequence"/>
</dbReference>
<organism evidence="1 2">
    <name type="scientific">Aspergillus sclerotioniger CBS 115572</name>
    <dbReference type="NCBI Taxonomy" id="1450535"/>
    <lineage>
        <taxon>Eukaryota</taxon>
        <taxon>Fungi</taxon>
        <taxon>Dikarya</taxon>
        <taxon>Ascomycota</taxon>
        <taxon>Pezizomycotina</taxon>
        <taxon>Eurotiomycetes</taxon>
        <taxon>Eurotiomycetidae</taxon>
        <taxon>Eurotiales</taxon>
        <taxon>Aspergillaceae</taxon>
        <taxon>Aspergillus</taxon>
        <taxon>Aspergillus subgen. Circumdati</taxon>
    </lineage>
</organism>
<dbReference type="PANTHER" id="PTHR38797:SF4">
    <property type="entry name" value="NUCLEAR PORE COMPLEX PROTEIN NUP85"/>
    <property type="match status" value="1"/>
</dbReference>
<accession>A0A317XBI4</accession>